<evidence type="ECO:0000256" key="4">
    <source>
        <dbReference type="ARBA" id="ARBA00022989"/>
    </source>
</evidence>
<evidence type="ECO:0000256" key="3">
    <source>
        <dbReference type="ARBA" id="ARBA00022692"/>
    </source>
</evidence>
<dbReference type="OrthoDB" id="48231at2"/>
<dbReference type="EMBL" id="CP017697">
    <property type="protein sequence ID" value="ATO42529.1"/>
    <property type="molecule type" value="Genomic_DNA"/>
</dbReference>
<comment type="similarity">
    <text evidence="6">Belongs to the UPF0316 family.</text>
</comment>
<evidence type="ECO:0000313" key="9">
    <source>
        <dbReference type="EMBL" id="ATO42529.1"/>
    </source>
</evidence>
<keyword evidence="10" id="KW-1185">Reference proteome</keyword>
<keyword evidence="3 6" id="KW-0812">Transmembrane</keyword>
<evidence type="ECO:0000259" key="7">
    <source>
        <dbReference type="Pfam" id="PF10035"/>
    </source>
</evidence>
<keyword evidence="5 6" id="KW-0472">Membrane</keyword>
<dbReference type="GO" id="GO:0005886">
    <property type="term" value="C:plasma membrane"/>
    <property type="evidence" value="ECO:0007669"/>
    <property type="project" value="UniProtKB-SubCell"/>
</dbReference>
<dbReference type="Pfam" id="PF18955">
    <property type="entry name" value="DUF5698"/>
    <property type="match status" value="1"/>
</dbReference>
<accession>A0A2D1KK67</accession>
<dbReference type="InterPro" id="IPR019264">
    <property type="entry name" value="DUF2179"/>
</dbReference>
<dbReference type="InterPro" id="IPR022930">
    <property type="entry name" value="UPF0316"/>
</dbReference>
<feature type="transmembrane region" description="Helical" evidence="6">
    <location>
        <begin position="6"/>
        <end position="28"/>
    </location>
</feature>
<keyword evidence="4 6" id="KW-1133">Transmembrane helix</keyword>
<comment type="subcellular location">
    <subcellularLocation>
        <location evidence="1 6">Cell membrane</location>
        <topology evidence="1 6">Multi-pass membrane protein</topology>
    </subcellularLocation>
</comment>
<protein>
    <recommendedName>
        <fullName evidence="6">UPF0316 protein LC20004_00725</fullName>
    </recommendedName>
</protein>
<dbReference type="AlphaFoldDB" id="A0A2D1KK67"/>
<evidence type="ECO:0000313" key="10">
    <source>
        <dbReference type="Proteomes" id="UP000223559"/>
    </source>
</evidence>
<dbReference type="NCBIfam" id="NF003194">
    <property type="entry name" value="PRK04164.1-5"/>
    <property type="match status" value="1"/>
</dbReference>
<sequence length="192" mass="21930">MHINIGFIFLVFGINVLYLTINTLRLIFQNKGLIWVAPFFGMVEITLYTMGLNYVLNSLANPLYLVAYALGFGLGIGLGMLIDRWLAIGYVIVQIIIPQGEENQDKKTLVHLLRDAGYGVTEFDGIGRDGARMVLEVLVPRKDEKTIYDMVLSFNPRAFMLSLEPTTFNGGFWVKRLKRRRQLIAQRDRKNK</sequence>
<dbReference type="RefSeq" id="WP_056980310.1">
    <property type="nucleotide sequence ID" value="NZ_AZDC01000057.1"/>
</dbReference>
<evidence type="ECO:0000256" key="1">
    <source>
        <dbReference type="ARBA" id="ARBA00004651"/>
    </source>
</evidence>
<feature type="domain" description="DUF2179" evidence="7">
    <location>
        <begin position="118"/>
        <end position="170"/>
    </location>
</feature>
<feature type="transmembrane region" description="Helical" evidence="6">
    <location>
        <begin position="62"/>
        <end position="82"/>
    </location>
</feature>
<dbReference type="Proteomes" id="UP000223559">
    <property type="component" value="Chromosome"/>
</dbReference>
<name>A0A2D1KK67_9LACO</name>
<feature type="domain" description="DUF5698" evidence="8">
    <location>
        <begin position="23"/>
        <end position="80"/>
    </location>
</feature>
<feature type="transmembrane region" description="Helical" evidence="6">
    <location>
        <begin position="35"/>
        <end position="56"/>
    </location>
</feature>
<reference evidence="9 10" key="1">
    <citation type="submission" date="2016-10" db="EMBL/GenBank/DDBJ databases">
        <title>The whole genome sequencing and assembly of L. cotyniformis subsp. torquens DSM 20004 strain.</title>
        <authorList>
            <person name="Park M.-K."/>
            <person name="Lee Y.-J."/>
            <person name="Yi H."/>
            <person name="Bahn Y.-S."/>
            <person name="Kim J.F."/>
            <person name="Lee D.-W."/>
        </authorList>
    </citation>
    <scope>NUCLEOTIDE SEQUENCE [LARGE SCALE GENOMIC DNA]</scope>
    <source>
        <strain evidence="9 10">DSM 20004</strain>
    </source>
</reference>
<dbReference type="KEGG" id="lcy:LC20004_00725"/>
<evidence type="ECO:0000256" key="2">
    <source>
        <dbReference type="ARBA" id="ARBA00022475"/>
    </source>
</evidence>
<dbReference type="InterPro" id="IPR044035">
    <property type="entry name" value="DUF5698"/>
</dbReference>
<organism evidence="9 10">
    <name type="scientific">Loigolactobacillus coryniformis subsp. torquens DSM 20004 = KCTC 3535</name>
    <dbReference type="NCBI Taxonomy" id="1423822"/>
    <lineage>
        <taxon>Bacteria</taxon>
        <taxon>Bacillati</taxon>
        <taxon>Bacillota</taxon>
        <taxon>Bacilli</taxon>
        <taxon>Lactobacillales</taxon>
        <taxon>Lactobacillaceae</taxon>
        <taxon>Loigolactobacillus</taxon>
    </lineage>
</organism>
<evidence type="ECO:0000259" key="8">
    <source>
        <dbReference type="Pfam" id="PF18955"/>
    </source>
</evidence>
<keyword evidence="2 6" id="KW-1003">Cell membrane</keyword>
<evidence type="ECO:0000256" key="5">
    <source>
        <dbReference type="ARBA" id="ARBA00023136"/>
    </source>
</evidence>
<proteinExistence type="inferred from homology"/>
<gene>
    <name evidence="9" type="ORF">LC20004_00725</name>
</gene>
<dbReference type="PANTHER" id="PTHR40060">
    <property type="entry name" value="UPF0316 PROTEIN YEBE"/>
    <property type="match status" value="1"/>
</dbReference>
<evidence type="ECO:0000256" key="6">
    <source>
        <dbReference type="HAMAP-Rule" id="MF_01515"/>
    </source>
</evidence>
<dbReference type="Pfam" id="PF10035">
    <property type="entry name" value="DUF2179"/>
    <property type="match status" value="1"/>
</dbReference>
<dbReference type="HAMAP" id="MF_01515">
    <property type="entry name" value="UPF0316"/>
    <property type="match status" value="1"/>
</dbReference>
<dbReference type="PANTHER" id="PTHR40060:SF1">
    <property type="entry name" value="UPF0316 PROTEIN YEBE"/>
    <property type="match status" value="1"/>
</dbReference>
<dbReference type="CDD" id="cd16381">
    <property type="entry name" value="YitT_C_like_1"/>
    <property type="match status" value="1"/>
</dbReference>